<feature type="transmembrane region" description="Helical" evidence="9">
    <location>
        <begin position="389"/>
        <end position="410"/>
    </location>
</feature>
<dbReference type="InterPro" id="IPR036259">
    <property type="entry name" value="MFS_trans_sf"/>
</dbReference>
<dbReference type="FunCoup" id="K1QZW5">
    <property type="interactions" value="137"/>
</dbReference>
<feature type="transmembrane region" description="Helical" evidence="9">
    <location>
        <begin position="422"/>
        <end position="440"/>
    </location>
</feature>
<feature type="compositionally biased region" description="Polar residues" evidence="8">
    <location>
        <begin position="478"/>
        <end position="492"/>
    </location>
</feature>
<dbReference type="GO" id="GO:0051119">
    <property type="term" value="F:sugar transmembrane transporter activity"/>
    <property type="evidence" value="ECO:0007669"/>
    <property type="project" value="InterPro"/>
</dbReference>
<dbReference type="HOGENOM" id="CLU_001265_30_5_1"/>
<dbReference type="FunFam" id="1.20.1250.20:FF:000055">
    <property type="entry name" value="Facilitated trehalose transporter Tret1-2 homolog"/>
    <property type="match status" value="1"/>
</dbReference>
<proteinExistence type="inferred from homology"/>
<feature type="transmembrane region" description="Helical" evidence="9">
    <location>
        <begin position="353"/>
        <end position="377"/>
    </location>
</feature>
<keyword evidence="6" id="KW-0325">Glycoprotein</keyword>
<dbReference type="PROSITE" id="PS50850">
    <property type="entry name" value="MFS"/>
    <property type="match status" value="1"/>
</dbReference>
<evidence type="ECO:0000256" key="2">
    <source>
        <dbReference type="ARBA" id="ARBA00022475"/>
    </source>
</evidence>
<feature type="transmembrane region" description="Helical" evidence="9">
    <location>
        <begin position="257"/>
        <end position="281"/>
    </location>
</feature>
<evidence type="ECO:0000259" key="10">
    <source>
        <dbReference type="PROSITE" id="PS50850"/>
    </source>
</evidence>
<dbReference type="PANTHER" id="PTHR48021:SF1">
    <property type="entry name" value="GH07001P-RELATED"/>
    <property type="match status" value="1"/>
</dbReference>
<dbReference type="InterPro" id="IPR050549">
    <property type="entry name" value="MFS_Trehalose_Transporter"/>
</dbReference>
<dbReference type="InterPro" id="IPR005829">
    <property type="entry name" value="Sugar_transporter_CS"/>
</dbReference>
<evidence type="ECO:0000256" key="1">
    <source>
        <dbReference type="ARBA" id="ARBA00004651"/>
    </source>
</evidence>
<evidence type="ECO:0000256" key="8">
    <source>
        <dbReference type="SAM" id="MobiDB-lite"/>
    </source>
</evidence>
<feature type="transmembrane region" description="Helical" evidence="9">
    <location>
        <begin position="21"/>
        <end position="41"/>
    </location>
</feature>
<dbReference type="CDD" id="cd17358">
    <property type="entry name" value="MFS_GLUT6_8_Class3_like"/>
    <property type="match status" value="1"/>
</dbReference>
<evidence type="ECO:0000256" key="7">
    <source>
        <dbReference type="RuleBase" id="RU003346"/>
    </source>
</evidence>
<dbReference type="PRINTS" id="PR00171">
    <property type="entry name" value="SUGRTRNSPORT"/>
</dbReference>
<feature type="transmembrane region" description="Helical" evidence="9">
    <location>
        <begin position="116"/>
        <end position="136"/>
    </location>
</feature>
<evidence type="ECO:0000256" key="9">
    <source>
        <dbReference type="SAM" id="Phobius"/>
    </source>
</evidence>
<dbReference type="Gene3D" id="1.20.1250.20">
    <property type="entry name" value="MFS general substrate transporter like domains"/>
    <property type="match status" value="1"/>
</dbReference>
<feature type="transmembrane region" description="Helical" evidence="9">
    <location>
        <begin position="293"/>
        <end position="314"/>
    </location>
</feature>
<dbReference type="EMBL" id="JH816771">
    <property type="protein sequence ID" value="EKC26991.1"/>
    <property type="molecule type" value="Genomic_DNA"/>
</dbReference>
<feature type="domain" description="Major facilitator superfamily (MFS) profile" evidence="10">
    <location>
        <begin position="24"/>
        <end position="444"/>
    </location>
</feature>
<evidence type="ECO:0000313" key="11">
    <source>
        <dbReference type="EMBL" id="EKC26991.1"/>
    </source>
</evidence>
<dbReference type="AlphaFoldDB" id="K1QZW5"/>
<keyword evidence="4 9" id="KW-1133">Transmembrane helix</keyword>
<dbReference type="InParanoid" id="K1QZW5"/>
<comment type="similarity">
    <text evidence="7">Belongs to the major facilitator superfamily. Sugar transporter (TC 2.A.1.1) family.</text>
</comment>
<dbReference type="InterPro" id="IPR005828">
    <property type="entry name" value="MFS_sugar_transport-like"/>
</dbReference>
<reference evidence="11" key="1">
    <citation type="journal article" date="2012" name="Nature">
        <title>The oyster genome reveals stress adaptation and complexity of shell formation.</title>
        <authorList>
            <person name="Zhang G."/>
            <person name="Fang X."/>
            <person name="Guo X."/>
            <person name="Li L."/>
            <person name="Luo R."/>
            <person name="Xu F."/>
            <person name="Yang P."/>
            <person name="Zhang L."/>
            <person name="Wang X."/>
            <person name="Qi H."/>
            <person name="Xiong Z."/>
            <person name="Que H."/>
            <person name="Xie Y."/>
            <person name="Holland P.W."/>
            <person name="Paps J."/>
            <person name="Zhu Y."/>
            <person name="Wu F."/>
            <person name="Chen Y."/>
            <person name="Wang J."/>
            <person name="Peng C."/>
            <person name="Meng J."/>
            <person name="Yang L."/>
            <person name="Liu J."/>
            <person name="Wen B."/>
            <person name="Zhang N."/>
            <person name="Huang Z."/>
            <person name="Zhu Q."/>
            <person name="Feng Y."/>
            <person name="Mount A."/>
            <person name="Hedgecock D."/>
            <person name="Xu Z."/>
            <person name="Liu Y."/>
            <person name="Domazet-Loso T."/>
            <person name="Du Y."/>
            <person name="Sun X."/>
            <person name="Zhang S."/>
            <person name="Liu B."/>
            <person name="Cheng P."/>
            <person name="Jiang X."/>
            <person name="Li J."/>
            <person name="Fan D."/>
            <person name="Wang W."/>
            <person name="Fu W."/>
            <person name="Wang T."/>
            <person name="Wang B."/>
            <person name="Zhang J."/>
            <person name="Peng Z."/>
            <person name="Li Y."/>
            <person name="Li N."/>
            <person name="Wang J."/>
            <person name="Chen M."/>
            <person name="He Y."/>
            <person name="Tan F."/>
            <person name="Song X."/>
            <person name="Zheng Q."/>
            <person name="Huang R."/>
            <person name="Yang H."/>
            <person name="Du X."/>
            <person name="Chen L."/>
            <person name="Yang M."/>
            <person name="Gaffney P.M."/>
            <person name="Wang S."/>
            <person name="Luo L."/>
            <person name="She Z."/>
            <person name="Ming Y."/>
            <person name="Huang W."/>
            <person name="Zhang S."/>
            <person name="Huang B."/>
            <person name="Zhang Y."/>
            <person name="Qu T."/>
            <person name="Ni P."/>
            <person name="Miao G."/>
            <person name="Wang J."/>
            <person name="Wang Q."/>
            <person name="Steinberg C.E."/>
            <person name="Wang H."/>
            <person name="Li N."/>
            <person name="Qian L."/>
            <person name="Zhang G."/>
            <person name="Li Y."/>
            <person name="Yang H."/>
            <person name="Liu X."/>
            <person name="Wang J."/>
            <person name="Yin Y."/>
            <person name="Wang J."/>
        </authorList>
    </citation>
    <scope>NUCLEOTIDE SEQUENCE [LARGE SCALE GENOMIC DNA]</scope>
    <source>
        <strain evidence="11">05x7-T-G4-1.051#20</strain>
    </source>
</reference>
<feature type="transmembrane region" description="Helical" evidence="9">
    <location>
        <begin position="92"/>
        <end position="110"/>
    </location>
</feature>
<dbReference type="InterPro" id="IPR044775">
    <property type="entry name" value="MFS_ERD6/Tret1-like"/>
</dbReference>
<protein>
    <submittedName>
        <fullName evidence="11">Solute carrier family 2, facilitated glucose transporter member 8</fullName>
    </submittedName>
</protein>
<dbReference type="Pfam" id="PF00083">
    <property type="entry name" value="Sugar_tr"/>
    <property type="match status" value="1"/>
</dbReference>
<dbReference type="PROSITE" id="PS00217">
    <property type="entry name" value="SUGAR_TRANSPORT_2"/>
    <property type="match status" value="1"/>
</dbReference>
<dbReference type="SUPFAM" id="SSF103473">
    <property type="entry name" value="MFS general substrate transporter"/>
    <property type="match status" value="1"/>
</dbReference>
<feature type="transmembrane region" description="Helical" evidence="9">
    <location>
        <begin position="173"/>
        <end position="194"/>
    </location>
</feature>
<name>K1QZW5_MAGGI</name>
<feature type="transmembrane region" description="Helical" evidence="9">
    <location>
        <begin position="321"/>
        <end position="341"/>
    </location>
</feature>
<keyword evidence="11" id="KW-0762">Sugar transport</keyword>
<comment type="subcellular location">
    <subcellularLocation>
        <location evidence="1">Cell membrane</location>
        <topology evidence="1">Multi-pass membrane protein</topology>
    </subcellularLocation>
</comment>
<feature type="transmembrane region" description="Helical" evidence="9">
    <location>
        <begin position="148"/>
        <end position="167"/>
    </location>
</feature>
<dbReference type="InterPro" id="IPR020846">
    <property type="entry name" value="MFS_dom"/>
</dbReference>
<dbReference type="PROSITE" id="PS00216">
    <property type="entry name" value="SUGAR_TRANSPORT_1"/>
    <property type="match status" value="1"/>
</dbReference>
<dbReference type="PANTHER" id="PTHR48021">
    <property type="match status" value="1"/>
</dbReference>
<dbReference type="NCBIfam" id="TIGR00879">
    <property type="entry name" value="SP"/>
    <property type="match status" value="1"/>
</dbReference>
<feature type="region of interest" description="Disordered" evidence="8">
    <location>
        <begin position="464"/>
        <end position="492"/>
    </location>
</feature>
<evidence type="ECO:0000256" key="3">
    <source>
        <dbReference type="ARBA" id="ARBA00022692"/>
    </source>
</evidence>
<evidence type="ECO:0000256" key="4">
    <source>
        <dbReference type="ARBA" id="ARBA00022989"/>
    </source>
</evidence>
<feature type="transmembrane region" description="Helical" evidence="9">
    <location>
        <begin position="61"/>
        <end position="80"/>
    </location>
</feature>
<accession>K1QZW5</accession>
<keyword evidence="3 9" id="KW-0812">Transmembrane</keyword>
<gene>
    <name evidence="11" type="ORF">CGI_10009522</name>
</gene>
<keyword evidence="7" id="KW-0813">Transport</keyword>
<keyword evidence="5 9" id="KW-0472">Membrane</keyword>
<dbReference type="GO" id="GO:0005886">
    <property type="term" value="C:plasma membrane"/>
    <property type="evidence" value="ECO:0007669"/>
    <property type="project" value="UniProtKB-SubCell"/>
</dbReference>
<sequence>MSSLESPLRTSTKFQGSPSRLLLTALCASLGPLTFGFTIGYSSPAIPKLEKEKLLDGKSLTGWFGALMTVGAIFGGPCGGNLIEKYGRKRTLAIAASVFFVGWMMTGFASGIKSLFIGRTLCGFASGLITVAAPVYLAEVSTKTLRGFLGASMQLSITVGIVAAYALGMACSWSMLALFGAMSSVLALLLLVCIPETPRYLILKNRRKDALLALAALRGPHTDVEDECRDIEEGFMQESGSSFSYSEFRKPELSRPLFISVMIMFFQQFSGINAVMFYTVSIFQSAGYKNSELATVVIGVVQVIATLVACFLMDKMGRKKLLIIAGSTMALTCTTFGYYYYRMSSGTHANISWLAITSLIIYIIGFSLGWGPIPMLVMSEIFPAPARGAASGIATFTNWFCAFLITKEFIAFQELFGQAGTFWIFGVCCLFGVMFVSKYLPETKGKSLEDIELYFLGRIHWRDDKSQSEDKQPMTPKLQESGSLTSNSENNL</sequence>
<dbReference type="InterPro" id="IPR003663">
    <property type="entry name" value="Sugar/inositol_transpt"/>
</dbReference>
<keyword evidence="2" id="KW-1003">Cell membrane</keyword>
<evidence type="ECO:0000256" key="5">
    <source>
        <dbReference type="ARBA" id="ARBA00023136"/>
    </source>
</evidence>
<organism evidence="11">
    <name type="scientific">Magallana gigas</name>
    <name type="common">Pacific oyster</name>
    <name type="synonym">Crassostrea gigas</name>
    <dbReference type="NCBI Taxonomy" id="29159"/>
    <lineage>
        <taxon>Eukaryota</taxon>
        <taxon>Metazoa</taxon>
        <taxon>Spiralia</taxon>
        <taxon>Lophotrochozoa</taxon>
        <taxon>Mollusca</taxon>
        <taxon>Bivalvia</taxon>
        <taxon>Autobranchia</taxon>
        <taxon>Pteriomorphia</taxon>
        <taxon>Ostreida</taxon>
        <taxon>Ostreoidea</taxon>
        <taxon>Ostreidae</taxon>
        <taxon>Magallana</taxon>
    </lineage>
</organism>
<evidence type="ECO:0000256" key="6">
    <source>
        <dbReference type="ARBA" id="ARBA00023180"/>
    </source>
</evidence>